<dbReference type="EMBL" id="VSSQ01083483">
    <property type="protein sequence ID" value="MPN31795.1"/>
    <property type="molecule type" value="Genomic_DNA"/>
</dbReference>
<organism evidence="1">
    <name type="scientific">bioreactor metagenome</name>
    <dbReference type="NCBI Taxonomy" id="1076179"/>
    <lineage>
        <taxon>unclassified sequences</taxon>
        <taxon>metagenomes</taxon>
        <taxon>ecological metagenomes</taxon>
    </lineage>
</organism>
<gene>
    <name evidence="1" type="ORF">SDC9_179270</name>
</gene>
<dbReference type="AlphaFoldDB" id="A0A645GYA3"/>
<comment type="caution">
    <text evidence="1">The sequence shown here is derived from an EMBL/GenBank/DDBJ whole genome shotgun (WGS) entry which is preliminary data.</text>
</comment>
<sequence length="73" mass="7502">MLLGLGTAMRFHQPHQNLAPGLPLALRGRQHGIGLAHSGIGAEVDAQLAEMGALPVCLKLSDQRVGVGALRGG</sequence>
<accession>A0A645GYA3</accession>
<protein>
    <submittedName>
        <fullName evidence="1">Uncharacterized protein</fullName>
    </submittedName>
</protein>
<evidence type="ECO:0000313" key="1">
    <source>
        <dbReference type="EMBL" id="MPN31795.1"/>
    </source>
</evidence>
<name>A0A645GYA3_9ZZZZ</name>
<proteinExistence type="predicted"/>
<reference evidence="1" key="1">
    <citation type="submission" date="2019-08" db="EMBL/GenBank/DDBJ databases">
        <authorList>
            <person name="Kucharzyk K."/>
            <person name="Murdoch R.W."/>
            <person name="Higgins S."/>
            <person name="Loffler F."/>
        </authorList>
    </citation>
    <scope>NUCLEOTIDE SEQUENCE</scope>
</reference>